<dbReference type="PATRIC" id="fig|1348657.5.peg.3403"/>
<dbReference type="eggNOG" id="COG0582">
    <property type="taxonomic scope" value="Bacteria"/>
</dbReference>
<dbReference type="AlphaFoldDB" id="S9ZKG1"/>
<keyword evidence="2" id="KW-1185">Reference proteome</keyword>
<organism evidence="1 2">
    <name type="scientific">Thauera terpenica 58Eu</name>
    <dbReference type="NCBI Taxonomy" id="1348657"/>
    <lineage>
        <taxon>Bacteria</taxon>
        <taxon>Pseudomonadati</taxon>
        <taxon>Pseudomonadota</taxon>
        <taxon>Betaproteobacteria</taxon>
        <taxon>Rhodocyclales</taxon>
        <taxon>Zoogloeaceae</taxon>
        <taxon>Thauera</taxon>
    </lineage>
</organism>
<sequence length="106" mass="11996">MIDADEMVALIESCRREMQAMLPADEFASLSSKTRQDYRQLGRTLLQRARYAEGGVAEVMTATRRPTTFYKRLAAFRYCLYADLVGHLKSLHSALSARPAAYSDRS</sequence>
<name>S9ZKG1_9RHOO</name>
<dbReference type="EMBL" id="ATJV01000103">
    <property type="protein sequence ID" value="EPZ13982.1"/>
    <property type="molecule type" value="Genomic_DNA"/>
</dbReference>
<dbReference type="Proteomes" id="UP000015455">
    <property type="component" value="Unassembled WGS sequence"/>
</dbReference>
<proteinExistence type="predicted"/>
<evidence type="ECO:0000313" key="2">
    <source>
        <dbReference type="Proteomes" id="UP000015455"/>
    </source>
</evidence>
<comment type="caution">
    <text evidence="1">The sequence shown here is derived from an EMBL/GenBank/DDBJ whole genome shotgun (WGS) entry which is preliminary data.</text>
</comment>
<reference evidence="1 2" key="1">
    <citation type="submission" date="2013-06" db="EMBL/GenBank/DDBJ databases">
        <title>Draft genome sequence of Thauera terpenica.</title>
        <authorList>
            <person name="Liu B."/>
            <person name="Frostegard A.H."/>
            <person name="Shapleigh J.P."/>
        </authorList>
    </citation>
    <scope>NUCLEOTIDE SEQUENCE [LARGE SCALE GENOMIC DNA]</scope>
    <source>
        <strain evidence="1 2">58Eu</strain>
    </source>
</reference>
<evidence type="ECO:0000313" key="1">
    <source>
        <dbReference type="EMBL" id="EPZ13982.1"/>
    </source>
</evidence>
<accession>S9ZKG1</accession>
<protein>
    <submittedName>
        <fullName evidence="1">Uncharacterized protein</fullName>
    </submittedName>
</protein>
<gene>
    <name evidence="1" type="ORF">M622_06920</name>
</gene>